<dbReference type="AlphaFoldDB" id="A4CEQ8"/>
<sequence>MKILPIILTALVLLLPGCKTLESVQDDLGSLTSNIMGPDATPEQIAAAFNEANKSFSIAKEQINIAENEELNAFDKTRVTEAQKLWQELEADFSKIQADKSNILSRSSLFSSQTNLQKINASSAKIFELITAATQVKDRILLVLKPVRDNFTVLNNLDTAKSFPEQFGKLNAKYQQLTGMLAQGQDVQVEAYLPTMLANQLDLEKNAVVEFYLAQVIAEIKVIANSDKASMLPSTYAQVRTLLDDSVLFAKTNNRDYQAIEMKRDEIQHHLNRIDNLYAQHQALKLVSKDLSFENYLLDIEQSLFSLTQKAGLGDKRHLTFKQQFELLKEKF</sequence>
<protein>
    <submittedName>
        <fullName evidence="1">Uncharacterized protein</fullName>
    </submittedName>
</protein>
<dbReference type="eggNOG" id="ENOG5030R0M">
    <property type="taxonomic scope" value="Bacteria"/>
</dbReference>
<organism evidence="1 2">
    <name type="scientific">Pseudoalteromonas tunicata D2</name>
    <dbReference type="NCBI Taxonomy" id="87626"/>
    <lineage>
        <taxon>Bacteria</taxon>
        <taxon>Pseudomonadati</taxon>
        <taxon>Pseudomonadota</taxon>
        <taxon>Gammaproteobacteria</taxon>
        <taxon>Alteromonadales</taxon>
        <taxon>Pseudoalteromonadaceae</taxon>
        <taxon>Pseudoalteromonas</taxon>
    </lineage>
</organism>
<evidence type="ECO:0000313" key="1">
    <source>
        <dbReference type="EMBL" id="EAR26787.1"/>
    </source>
</evidence>
<dbReference type="Proteomes" id="UP000006201">
    <property type="component" value="Unassembled WGS sequence"/>
</dbReference>
<evidence type="ECO:0000313" key="2">
    <source>
        <dbReference type="Proteomes" id="UP000006201"/>
    </source>
</evidence>
<dbReference type="HOGENOM" id="CLU_833842_0_0_6"/>
<dbReference type="RefSeq" id="WP_009840567.1">
    <property type="nucleotide sequence ID" value="NZ_CH959302.1"/>
</dbReference>
<reference evidence="1 2" key="1">
    <citation type="submission" date="2006-02" db="EMBL/GenBank/DDBJ databases">
        <authorList>
            <person name="Moran M.A."/>
            <person name="Kjelleberg S."/>
            <person name="Egan S."/>
            <person name="Saunders N."/>
            <person name="Thomas T."/>
            <person name="Ferriera S."/>
            <person name="Johnson J."/>
            <person name="Kravitz S."/>
            <person name="Halpern A."/>
            <person name="Remington K."/>
            <person name="Beeson K."/>
            <person name="Tran B."/>
            <person name="Rogers Y.-H."/>
            <person name="Friedman R."/>
            <person name="Venter J.C."/>
        </authorList>
    </citation>
    <scope>NUCLEOTIDE SEQUENCE [LARGE SCALE GENOMIC DNA]</scope>
    <source>
        <strain evidence="1 2">D2</strain>
    </source>
</reference>
<comment type="caution">
    <text evidence="1">The sequence shown here is derived from an EMBL/GenBank/DDBJ whole genome shotgun (WGS) entry which is preliminary data.</text>
</comment>
<dbReference type="EMBL" id="AAOH01000009">
    <property type="protein sequence ID" value="EAR26787.1"/>
    <property type="molecule type" value="Genomic_DNA"/>
</dbReference>
<name>A4CEQ8_9GAMM</name>
<dbReference type="STRING" id="87626.PTD2_16621"/>
<dbReference type="OrthoDB" id="6286784at2"/>
<gene>
    <name evidence="1" type="ORF">PTD2_16621</name>
</gene>
<accession>A4CEQ8</accession>
<proteinExistence type="predicted"/>
<keyword evidence="2" id="KW-1185">Reference proteome</keyword>